<dbReference type="Proteomes" id="UP000504637">
    <property type="component" value="Unplaced"/>
</dbReference>
<evidence type="ECO:0000313" key="4">
    <source>
        <dbReference type="Proteomes" id="UP000504637"/>
    </source>
</evidence>
<accession>A0A6J3M0D6</accession>
<dbReference type="RefSeq" id="XP_033458414.1">
    <property type="nucleotide sequence ID" value="XM_033600487.1"/>
</dbReference>
<dbReference type="GeneID" id="54358287"/>
<reference evidence="5" key="1">
    <citation type="submission" date="2020-01" db="EMBL/GenBank/DDBJ databases">
        <authorList>
            <consortium name="DOE Joint Genome Institute"/>
            <person name="Haridas S."/>
            <person name="Albert R."/>
            <person name="Binder M."/>
            <person name="Bloem J."/>
            <person name="Labutti K."/>
            <person name="Salamov A."/>
            <person name="Andreopoulos B."/>
            <person name="Baker S.E."/>
            <person name="Barry K."/>
            <person name="Bills G."/>
            <person name="Bluhm B.H."/>
            <person name="Cannon C."/>
            <person name="Castanera R."/>
            <person name="Culley D.E."/>
            <person name="Daum C."/>
            <person name="Ezra D."/>
            <person name="Gonzalez J.B."/>
            <person name="Henrissat B."/>
            <person name="Kuo A."/>
            <person name="Liang C."/>
            <person name="Lipzen A."/>
            <person name="Lutzoni F."/>
            <person name="Magnuson J."/>
            <person name="Mondo S."/>
            <person name="Nolan M."/>
            <person name="Ohm R."/>
            <person name="Pangilinan J."/>
            <person name="Park H.-J."/>
            <person name="Ramirez L."/>
            <person name="Alfaro M."/>
            <person name="Sun H."/>
            <person name="Tritt A."/>
            <person name="Yoshinaga Y."/>
            <person name="Zwiers L.-H."/>
            <person name="Turgeon B.G."/>
            <person name="Goodwin S.B."/>
            <person name="Spatafora J.W."/>
            <person name="Crous P.W."/>
            <person name="Grigoriev I.V."/>
        </authorList>
    </citation>
    <scope>NUCLEOTIDE SEQUENCE</scope>
    <source>
        <strain evidence="5">CBS 342.82</strain>
    </source>
</reference>
<evidence type="ECO:0000256" key="2">
    <source>
        <dbReference type="ARBA" id="ARBA00023239"/>
    </source>
</evidence>
<evidence type="ECO:0000256" key="1">
    <source>
        <dbReference type="ARBA" id="ARBA00022793"/>
    </source>
</evidence>
<feature type="non-terminal residue" evidence="5">
    <location>
        <position position="1"/>
    </location>
</feature>
<dbReference type="InterPro" id="IPR022237">
    <property type="entry name" value="PsiD-like"/>
</dbReference>
<dbReference type="GO" id="GO:0005739">
    <property type="term" value="C:mitochondrion"/>
    <property type="evidence" value="ECO:0007669"/>
    <property type="project" value="TreeGrafter"/>
</dbReference>
<dbReference type="Pfam" id="PF02666">
    <property type="entry name" value="PS_Dcarbxylase"/>
    <property type="match status" value="1"/>
</dbReference>
<gene>
    <name evidence="5" type="ORF">K489DRAFT_303786</name>
</gene>
<dbReference type="InterPro" id="IPR003817">
    <property type="entry name" value="PS_Dcarbxylase"/>
</dbReference>
<dbReference type="OrthoDB" id="5973539at2759"/>
<proteinExistence type="predicted"/>
<dbReference type="AlphaFoldDB" id="A0A6J3M0D6"/>
<reference evidence="5" key="2">
    <citation type="submission" date="2020-04" db="EMBL/GenBank/DDBJ databases">
        <authorList>
            <consortium name="NCBI Genome Project"/>
        </authorList>
    </citation>
    <scope>NUCLEOTIDE SEQUENCE</scope>
    <source>
        <strain evidence="5">CBS 342.82</strain>
    </source>
</reference>
<dbReference type="GO" id="GO:0004609">
    <property type="term" value="F:phosphatidylserine decarboxylase activity"/>
    <property type="evidence" value="ECO:0007669"/>
    <property type="project" value="InterPro"/>
</dbReference>
<feature type="non-terminal residue" evidence="5">
    <location>
        <position position="382"/>
    </location>
</feature>
<dbReference type="Pfam" id="PF12588">
    <property type="entry name" value="PSDC"/>
    <property type="match status" value="1"/>
</dbReference>
<evidence type="ECO:0000313" key="5">
    <source>
        <dbReference type="RefSeq" id="XP_033458414.1"/>
    </source>
</evidence>
<protein>
    <recommendedName>
        <fullName evidence="3">L-tryptophan decarboxylase PsiD-like domain-containing protein</fullName>
    </recommendedName>
</protein>
<dbReference type="PANTHER" id="PTHR10067:SF9">
    <property type="entry name" value="PHOSPHATIDYLSERINE DECARBOXYLASE FAMILY PROTEIN (AFU_ORTHOLOGUE AFUA_7G01730)"/>
    <property type="match status" value="1"/>
</dbReference>
<organism evidence="5">
    <name type="scientific">Dissoconium aciculare CBS 342.82</name>
    <dbReference type="NCBI Taxonomy" id="1314786"/>
    <lineage>
        <taxon>Eukaryota</taxon>
        <taxon>Fungi</taxon>
        <taxon>Dikarya</taxon>
        <taxon>Ascomycota</taxon>
        <taxon>Pezizomycotina</taxon>
        <taxon>Dothideomycetes</taxon>
        <taxon>Dothideomycetidae</taxon>
        <taxon>Mycosphaerellales</taxon>
        <taxon>Dissoconiaceae</taxon>
        <taxon>Dissoconium</taxon>
    </lineage>
</organism>
<keyword evidence="2" id="KW-0456">Lyase</keyword>
<keyword evidence="1" id="KW-0210">Decarboxylase</keyword>
<dbReference type="GO" id="GO:0006646">
    <property type="term" value="P:phosphatidylethanolamine biosynthetic process"/>
    <property type="evidence" value="ECO:0007669"/>
    <property type="project" value="TreeGrafter"/>
</dbReference>
<keyword evidence="4" id="KW-1185">Reference proteome</keyword>
<feature type="domain" description="L-tryptophan decarboxylase PsiD-like" evidence="3">
    <location>
        <begin position="2"/>
        <end position="122"/>
    </location>
</feature>
<evidence type="ECO:0000259" key="3">
    <source>
        <dbReference type="Pfam" id="PF12588"/>
    </source>
</evidence>
<sequence length="382" mass="42982">LHPAVRTLHKFIQLRSQTRMHFQMMWQDAKQVEFEGHTVARDYDHMLQLLSDFVQSPPPWDRTTADLGSSGLPYSDLFYYAVLTPSGYAAFTDPEVSAQFKKLLQSWGQYLETPASAMGLQTWLNAENGCLDKLVHYANAPLGSRLSFQELFVCDARKQHYGFTSWDDFFIRRFRPGLRPLCTDPDAIVNACESAPLALVRDVQLQDEFWMKNASYSLVDVFDDCHLAEKFTGGTLYQAFLSQYSYHRWHAPISGTVTHAYRIDGSYFTVPRMAETFCPIETGHLEVERCQAQLSCLSSRAVIVITSEDPGIGSVAFIGVGLHEVSTTEISVRVGQRIQAGEELGMFHYGGSTHCLIFQPHVSIVDFPMDTKNNVPVNAALA</sequence>
<reference evidence="5" key="3">
    <citation type="submission" date="2025-08" db="UniProtKB">
        <authorList>
            <consortium name="RefSeq"/>
        </authorList>
    </citation>
    <scope>IDENTIFICATION</scope>
    <source>
        <strain evidence="5">CBS 342.82</strain>
    </source>
</reference>
<name>A0A6J3M0D6_9PEZI</name>
<dbReference type="PANTHER" id="PTHR10067">
    <property type="entry name" value="PHOSPHATIDYLSERINE DECARBOXYLASE"/>
    <property type="match status" value="1"/>
</dbReference>